<evidence type="ECO:0000259" key="1">
    <source>
        <dbReference type="Pfam" id="PF12728"/>
    </source>
</evidence>
<dbReference type="Gene3D" id="3.90.105.50">
    <property type="match status" value="1"/>
</dbReference>
<evidence type="ECO:0000313" key="2">
    <source>
        <dbReference type="EMBL" id="MEQ4486696.1"/>
    </source>
</evidence>
<name>A0ABV1L366_9BACL</name>
<keyword evidence="3" id="KW-1185">Reference proteome</keyword>
<dbReference type="Pfam" id="PF12728">
    <property type="entry name" value="HTH_17"/>
    <property type="match status" value="1"/>
</dbReference>
<gene>
    <name evidence="2" type="ORF">QJS35_30400</name>
</gene>
<dbReference type="InterPro" id="IPR010093">
    <property type="entry name" value="SinI_DNA-bd"/>
</dbReference>
<dbReference type="RefSeq" id="WP_232189777.1">
    <property type="nucleotide sequence ID" value="NZ_JAIOAP010000023.1"/>
</dbReference>
<dbReference type="InterPro" id="IPR041657">
    <property type="entry name" value="HTH_17"/>
</dbReference>
<proteinExistence type="predicted"/>
<dbReference type="EMBL" id="JASKHM010000024">
    <property type="protein sequence ID" value="MEQ4486696.1"/>
    <property type="molecule type" value="Genomic_DNA"/>
</dbReference>
<organism evidence="2 3">
    <name type="scientific">Cohnella silvisoli</name>
    <dbReference type="NCBI Taxonomy" id="2873699"/>
    <lineage>
        <taxon>Bacteria</taxon>
        <taxon>Bacillati</taxon>
        <taxon>Bacillota</taxon>
        <taxon>Bacilli</taxon>
        <taxon>Bacillales</taxon>
        <taxon>Paenibacillaceae</taxon>
        <taxon>Cohnella</taxon>
    </lineage>
</organism>
<dbReference type="InterPro" id="IPR038148">
    <property type="entry name" value="Tn1545/Tn916_Xis"/>
</dbReference>
<protein>
    <submittedName>
        <fullName evidence="2">Helix-turn-helix domain-containing protein</fullName>
    </submittedName>
</protein>
<reference evidence="2 3" key="1">
    <citation type="journal article" date="2023" name="Genome Announc.">
        <title>Pan-Genome Analyses of the Genus Cohnella and Proposal of the Novel Species Cohnella silvisoli sp. nov., Isolated from Forest Soil.</title>
        <authorList>
            <person name="Wang C."/>
            <person name="Mao L."/>
            <person name="Bao G."/>
            <person name="Zhu H."/>
        </authorList>
    </citation>
    <scope>NUCLEOTIDE SEQUENCE [LARGE SCALE GENOMIC DNA]</scope>
    <source>
        <strain evidence="2 3">NL03-T5-1</strain>
    </source>
</reference>
<dbReference type="Proteomes" id="UP001493487">
    <property type="component" value="Unassembled WGS sequence"/>
</dbReference>
<sequence length="72" mass="8447">MTTYELRDNLSVPEAAAYLNMGETKLKAVVKTGELKSYKNGRLRRIKREWLLEYEARLITSSNEREREQVAQ</sequence>
<accession>A0ABV1L366</accession>
<comment type="caution">
    <text evidence="2">The sequence shown here is derived from an EMBL/GenBank/DDBJ whole genome shotgun (WGS) entry which is preliminary data.</text>
</comment>
<evidence type="ECO:0000313" key="3">
    <source>
        <dbReference type="Proteomes" id="UP001493487"/>
    </source>
</evidence>
<feature type="domain" description="Helix-turn-helix" evidence="1">
    <location>
        <begin position="10"/>
        <end position="54"/>
    </location>
</feature>
<dbReference type="NCBIfam" id="TIGR01764">
    <property type="entry name" value="excise"/>
    <property type="match status" value="1"/>
</dbReference>